<protein>
    <submittedName>
        <fullName evidence="1">Uncharacterized protein</fullName>
    </submittedName>
</protein>
<dbReference type="AlphaFoldDB" id="A0A8J3X001"/>
<sequence length="90" mass="10019">MTDPTAPDFDPDAVAKLARAAASERRTRAEEFAQRAAAEEAFEAEMERRAAEAHAKREARVKAAADHREAEARRLAAMSGEEITARIRRR</sequence>
<accession>A0A8J3X001</accession>
<proteinExistence type="predicted"/>
<reference evidence="1" key="1">
    <citation type="submission" date="2021-01" db="EMBL/GenBank/DDBJ databases">
        <title>Whole genome shotgun sequence of Planosporangium mesophilum NBRC 109066.</title>
        <authorList>
            <person name="Komaki H."/>
            <person name="Tamura T."/>
        </authorList>
    </citation>
    <scope>NUCLEOTIDE SEQUENCE</scope>
    <source>
        <strain evidence="1">NBRC 109066</strain>
    </source>
</reference>
<comment type="caution">
    <text evidence="1">The sequence shown here is derived from an EMBL/GenBank/DDBJ whole genome shotgun (WGS) entry which is preliminary data.</text>
</comment>
<name>A0A8J3X001_9ACTN</name>
<keyword evidence="2" id="KW-1185">Reference proteome</keyword>
<gene>
    <name evidence="1" type="ORF">Pme01_17730</name>
</gene>
<dbReference type="RefSeq" id="WP_168113580.1">
    <property type="nucleotide sequence ID" value="NZ_BOON01000017.1"/>
</dbReference>
<evidence type="ECO:0000313" key="1">
    <source>
        <dbReference type="EMBL" id="GII22176.1"/>
    </source>
</evidence>
<dbReference type="EMBL" id="BOON01000017">
    <property type="protein sequence ID" value="GII22176.1"/>
    <property type="molecule type" value="Genomic_DNA"/>
</dbReference>
<evidence type="ECO:0000313" key="2">
    <source>
        <dbReference type="Proteomes" id="UP000599074"/>
    </source>
</evidence>
<organism evidence="1 2">
    <name type="scientific">Planosporangium mesophilum</name>
    <dbReference type="NCBI Taxonomy" id="689768"/>
    <lineage>
        <taxon>Bacteria</taxon>
        <taxon>Bacillati</taxon>
        <taxon>Actinomycetota</taxon>
        <taxon>Actinomycetes</taxon>
        <taxon>Micromonosporales</taxon>
        <taxon>Micromonosporaceae</taxon>
        <taxon>Planosporangium</taxon>
    </lineage>
</organism>
<dbReference type="Proteomes" id="UP000599074">
    <property type="component" value="Unassembled WGS sequence"/>
</dbReference>